<dbReference type="InterPro" id="IPR052024">
    <property type="entry name" value="Methanogen_methyltrans"/>
</dbReference>
<sequence>MADIFKCIGNEVEALPDSVLQGLNLSFEELNRYDSNIATLSKTLKEYKGSQFCRLPFCHTLEAETFGSKVVFDHIYGNRIGEYAINDIDSICDLKDFDLKKGRIAEVLKAISILKDEGENVFLEITGPFTIGTSIINSELFFKAIRKDREKVLELLKIIEDNVVDFILEGINSGADIISFADPAGTLDIVGPKIYKDLSGKSAYNILKRVEDKLGDSMVHLCGKTSSSLESIGLLETEKVMVEGQDYFGKILNIKNKRKDIKILGHWCLKTKAITNELTICKLI</sequence>
<dbReference type="SUPFAM" id="SSF51726">
    <property type="entry name" value="UROD/MetE-like"/>
    <property type="match status" value="1"/>
</dbReference>
<dbReference type="AlphaFoldDB" id="A0A1H2Q6E0"/>
<dbReference type="PANTHER" id="PTHR47099:SF1">
    <property type="entry name" value="METHYLCOBAMIDE:COM METHYLTRANSFERASE MTBA"/>
    <property type="match status" value="1"/>
</dbReference>
<organism evidence="2 3">
    <name type="scientific">Tepidimicrobium xylanilyticum</name>
    <dbReference type="NCBI Taxonomy" id="1123352"/>
    <lineage>
        <taxon>Bacteria</taxon>
        <taxon>Bacillati</taxon>
        <taxon>Bacillota</taxon>
        <taxon>Tissierellia</taxon>
        <taxon>Tissierellales</taxon>
        <taxon>Tepidimicrobiaceae</taxon>
        <taxon>Tepidimicrobium</taxon>
    </lineage>
</organism>
<dbReference type="PANTHER" id="PTHR47099">
    <property type="entry name" value="METHYLCOBAMIDE:COM METHYLTRANSFERASE MTBA"/>
    <property type="match status" value="1"/>
</dbReference>
<dbReference type="Gene3D" id="3.20.20.210">
    <property type="match status" value="1"/>
</dbReference>
<dbReference type="RefSeq" id="WP_093749724.1">
    <property type="nucleotide sequence ID" value="NZ_FNNG01000001.1"/>
</dbReference>
<reference evidence="2 3" key="1">
    <citation type="submission" date="2016-10" db="EMBL/GenBank/DDBJ databases">
        <authorList>
            <person name="de Groot N.N."/>
        </authorList>
    </citation>
    <scope>NUCLEOTIDE SEQUENCE [LARGE SCALE GENOMIC DNA]</scope>
    <source>
        <strain evidence="2 3">DSM 23310</strain>
    </source>
</reference>
<evidence type="ECO:0000313" key="3">
    <source>
        <dbReference type="Proteomes" id="UP000198828"/>
    </source>
</evidence>
<evidence type="ECO:0000259" key="1">
    <source>
        <dbReference type="Pfam" id="PF01208"/>
    </source>
</evidence>
<feature type="domain" description="Uroporphyrinogen decarboxylase (URO-D)" evidence="1">
    <location>
        <begin position="24"/>
        <end position="242"/>
    </location>
</feature>
<dbReference type="EMBL" id="FNNG01000001">
    <property type="protein sequence ID" value="SDW02752.1"/>
    <property type="molecule type" value="Genomic_DNA"/>
</dbReference>
<gene>
    <name evidence="2" type="ORF">SAMN05660923_00071</name>
</gene>
<proteinExistence type="predicted"/>
<dbReference type="Pfam" id="PF01208">
    <property type="entry name" value="URO-D"/>
    <property type="match status" value="1"/>
</dbReference>
<evidence type="ECO:0000313" key="2">
    <source>
        <dbReference type="EMBL" id="SDW02752.1"/>
    </source>
</evidence>
<name>A0A1H2Q6E0_9FIRM</name>
<dbReference type="GO" id="GO:0006779">
    <property type="term" value="P:porphyrin-containing compound biosynthetic process"/>
    <property type="evidence" value="ECO:0007669"/>
    <property type="project" value="InterPro"/>
</dbReference>
<protein>
    <submittedName>
        <fullName evidence="2">Uroporphyrinogen decarboxylase (URO-D)</fullName>
    </submittedName>
</protein>
<accession>A0A1H2Q6E0</accession>
<dbReference type="InterPro" id="IPR038071">
    <property type="entry name" value="UROD/MetE-like_sf"/>
</dbReference>
<dbReference type="OrthoDB" id="2135496at2"/>
<keyword evidence="3" id="KW-1185">Reference proteome</keyword>
<dbReference type="GO" id="GO:0004853">
    <property type="term" value="F:uroporphyrinogen decarboxylase activity"/>
    <property type="evidence" value="ECO:0007669"/>
    <property type="project" value="InterPro"/>
</dbReference>
<dbReference type="Proteomes" id="UP000198828">
    <property type="component" value="Unassembled WGS sequence"/>
</dbReference>
<dbReference type="InterPro" id="IPR000257">
    <property type="entry name" value="Uroporphyrinogen_deCOase"/>
</dbReference>